<name>A0A1W0WNC5_HYPEX</name>
<dbReference type="AlphaFoldDB" id="A0A1W0WNC5"/>
<evidence type="ECO:0000313" key="2">
    <source>
        <dbReference type="Proteomes" id="UP000192578"/>
    </source>
</evidence>
<reference evidence="2" key="1">
    <citation type="submission" date="2017-01" db="EMBL/GenBank/DDBJ databases">
        <title>Comparative genomics of anhydrobiosis in the tardigrade Hypsibius dujardini.</title>
        <authorList>
            <person name="Yoshida Y."/>
            <person name="Koutsovoulos G."/>
            <person name="Laetsch D."/>
            <person name="Stevens L."/>
            <person name="Kumar S."/>
            <person name="Horikawa D."/>
            <person name="Ishino K."/>
            <person name="Komine S."/>
            <person name="Tomita M."/>
            <person name="Blaxter M."/>
            <person name="Arakawa K."/>
        </authorList>
    </citation>
    <scope>NUCLEOTIDE SEQUENCE [LARGE SCALE GENOMIC DNA]</scope>
    <source>
        <strain evidence="2">Z151</strain>
    </source>
</reference>
<dbReference type="EMBL" id="MTYJ01000071">
    <property type="protein sequence ID" value="OQV16711.1"/>
    <property type="molecule type" value="Genomic_DNA"/>
</dbReference>
<sequence>MPLHADQIQLHSQLRPFQLQLRPKAPDSELPISGQYGIGRLTVDRPPITRILAIGRRSRTWEVDGCSEQSVSRSARSYIG</sequence>
<dbReference type="Proteomes" id="UP000192578">
    <property type="component" value="Unassembled WGS sequence"/>
</dbReference>
<evidence type="ECO:0000313" key="1">
    <source>
        <dbReference type="EMBL" id="OQV16711.1"/>
    </source>
</evidence>
<proteinExistence type="predicted"/>
<protein>
    <submittedName>
        <fullName evidence="1">Uncharacterized protein</fullName>
    </submittedName>
</protein>
<gene>
    <name evidence="1" type="ORF">BV898_09220</name>
</gene>
<organism evidence="1 2">
    <name type="scientific">Hypsibius exemplaris</name>
    <name type="common">Freshwater tardigrade</name>
    <dbReference type="NCBI Taxonomy" id="2072580"/>
    <lineage>
        <taxon>Eukaryota</taxon>
        <taxon>Metazoa</taxon>
        <taxon>Ecdysozoa</taxon>
        <taxon>Tardigrada</taxon>
        <taxon>Eutardigrada</taxon>
        <taxon>Parachela</taxon>
        <taxon>Hypsibioidea</taxon>
        <taxon>Hypsibiidae</taxon>
        <taxon>Hypsibius</taxon>
    </lineage>
</organism>
<keyword evidence="2" id="KW-1185">Reference proteome</keyword>
<accession>A0A1W0WNC5</accession>
<comment type="caution">
    <text evidence="1">The sequence shown here is derived from an EMBL/GenBank/DDBJ whole genome shotgun (WGS) entry which is preliminary data.</text>
</comment>